<evidence type="ECO:0000256" key="5">
    <source>
        <dbReference type="PIRSR" id="PIRSR000137-2"/>
    </source>
</evidence>
<proteinExistence type="inferred from homology"/>
<keyword evidence="3 5" id="KW-0274">FAD</keyword>
<feature type="domain" description="FAD-dependent oxidoreductase 2 FAD-binding" evidence="7">
    <location>
        <begin position="22"/>
        <end position="59"/>
    </location>
</feature>
<dbReference type="OrthoDB" id="9787779at2"/>
<gene>
    <name evidence="9" type="ORF">DFR26_1101</name>
</gene>
<dbReference type="PIRSF" id="PIRSF000137">
    <property type="entry name" value="Alcohol_oxidase"/>
    <property type="match status" value="1"/>
</dbReference>
<dbReference type="PANTHER" id="PTHR46056">
    <property type="entry name" value="LONG-CHAIN-ALCOHOL OXIDASE"/>
    <property type="match status" value="1"/>
</dbReference>
<protein>
    <submittedName>
        <fullName evidence="9">Choline dehydrogenase-like flavoprotein</fullName>
    </submittedName>
</protein>
<evidence type="ECO:0000313" key="9">
    <source>
        <dbReference type="EMBL" id="REH38933.1"/>
    </source>
</evidence>
<feature type="domain" description="Glucose-methanol-choline oxidoreductase N-terminal" evidence="6">
    <location>
        <begin position="69"/>
        <end position="285"/>
    </location>
</feature>
<evidence type="ECO:0000256" key="4">
    <source>
        <dbReference type="ARBA" id="ARBA00023002"/>
    </source>
</evidence>
<dbReference type="Proteomes" id="UP000256774">
    <property type="component" value="Unassembled WGS sequence"/>
</dbReference>
<dbReference type="Pfam" id="PF05199">
    <property type="entry name" value="GMC_oxred_C"/>
    <property type="match status" value="1"/>
</dbReference>
<dbReference type="InterPro" id="IPR000172">
    <property type="entry name" value="GMC_OxRdtase_N"/>
</dbReference>
<comment type="similarity">
    <text evidence="1">Belongs to the GMC oxidoreductase family.</text>
</comment>
<evidence type="ECO:0000259" key="8">
    <source>
        <dbReference type="Pfam" id="PF05199"/>
    </source>
</evidence>
<dbReference type="InterPro" id="IPR012132">
    <property type="entry name" value="GMC_OxRdtase"/>
</dbReference>
<organism evidence="9 10">
    <name type="scientific">Paraperlucidibaca baekdonensis</name>
    <dbReference type="NCBI Taxonomy" id="748120"/>
    <lineage>
        <taxon>Bacteria</taxon>
        <taxon>Pseudomonadati</taxon>
        <taxon>Pseudomonadota</taxon>
        <taxon>Gammaproteobacteria</taxon>
        <taxon>Moraxellales</taxon>
        <taxon>Moraxellaceae</taxon>
        <taxon>Paraperlucidibaca</taxon>
    </lineage>
</organism>
<feature type="binding site" evidence="5">
    <location>
        <begin position="489"/>
        <end position="490"/>
    </location>
    <ligand>
        <name>FAD</name>
        <dbReference type="ChEBI" id="CHEBI:57692"/>
    </ligand>
</feature>
<evidence type="ECO:0000256" key="1">
    <source>
        <dbReference type="ARBA" id="ARBA00010790"/>
    </source>
</evidence>
<dbReference type="InterPro" id="IPR036188">
    <property type="entry name" value="FAD/NAD-bd_sf"/>
</dbReference>
<dbReference type="PRINTS" id="PR00420">
    <property type="entry name" value="RNGMNOXGNASE"/>
</dbReference>
<dbReference type="Gene3D" id="3.50.50.60">
    <property type="entry name" value="FAD/NAD(P)-binding domain"/>
    <property type="match status" value="2"/>
</dbReference>
<feature type="domain" description="Glucose-methanol-choline oxidoreductase C-terminal" evidence="8">
    <location>
        <begin position="377"/>
        <end position="497"/>
    </location>
</feature>
<keyword evidence="10" id="KW-1185">Reference proteome</keyword>
<comment type="caution">
    <text evidence="9">The sequence shown here is derived from an EMBL/GenBank/DDBJ whole genome shotgun (WGS) entry which is preliminary data.</text>
</comment>
<reference evidence="9 10" key="1">
    <citation type="submission" date="2018-08" db="EMBL/GenBank/DDBJ databases">
        <title>Genomic Encyclopedia of Type Strains, Phase IV (KMG-IV): sequencing the most valuable type-strain genomes for metagenomic binning, comparative biology and taxonomic classification.</title>
        <authorList>
            <person name="Goeker M."/>
        </authorList>
    </citation>
    <scope>NUCLEOTIDE SEQUENCE [LARGE SCALE GENOMIC DNA]</scope>
    <source>
        <strain evidence="9 10">DSM 26022</strain>
    </source>
</reference>
<evidence type="ECO:0000259" key="6">
    <source>
        <dbReference type="Pfam" id="PF00732"/>
    </source>
</evidence>
<accession>A0A3E0H5X3</accession>
<keyword evidence="4" id="KW-0560">Oxidoreductase</keyword>
<comment type="cofactor">
    <cofactor evidence="5">
        <name>FAD</name>
        <dbReference type="ChEBI" id="CHEBI:57692"/>
    </cofactor>
</comment>
<dbReference type="EMBL" id="QUNR01000002">
    <property type="protein sequence ID" value="REH38933.1"/>
    <property type="molecule type" value="Genomic_DNA"/>
</dbReference>
<dbReference type="InterPro" id="IPR003953">
    <property type="entry name" value="FAD-dep_OxRdtase_2_FAD-bd"/>
</dbReference>
<evidence type="ECO:0000313" key="10">
    <source>
        <dbReference type="Proteomes" id="UP000256774"/>
    </source>
</evidence>
<sequence>MNGLFTAATLAPVSGVLTIDADVVVVGSGAGGAVAAYELAVAGLRVVMLEAGPFIPSSAFNESFNDALDTLYAEHGTQANADGDMLVLQGRCVGGSTVVNGCVAFRTPELILRDWQQQFGLTEMTSAALAPYFQRVEERLHIHSNMAHEINANSHAIIKGCDALGVSWQPLKRNVKACALTGHCLSGCASDRKQSMLVTYVPWALEAGATLYADTAVTRVLASEGQARGVEAEMRRPDGTLVQRLQVNAARVVVAAGAVQTPVLLQRSQLANGSGQVGKNFACHPSCLVVGDYPQRIDSWSGALLGVYVDEWLDPAKGGFILEAGGAGPVELSGVADPGTGRPYVAYMERVGHLAGLVTLIHDHNSGSISAAKDGATIDYSLSEPDFPTMLAAIRAAARVHLAGGATQVFLPTVQQRVVRNDAELDAALAALPHEAHVFRMVSYHPQGSCRMGADPATSVVSPSGETHEVRGLYITDASLFPTSIIVNPQLTVYALASVIAERIVDSFRA</sequence>
<dbReference type="RefSeq" id="WP_116207952.1">
    <property type="nucleotide sequence ID" value="NZ_QUNR01000002.1"/>
</dbReference>
<dbReference type="Pfam" id="PF00890">
    <property type="entry name" value="FAD_binding_2"/>
    <property type="match status" value="1"/>
</dbReference>
<dbReference type="PANTHER" id="PTHR46056:SF12">
    <property type="entry name" value="LONG-CHAIN-ALCOHOL OXIDASE"/>
    <property type="match status" value="1"/>
</dbReference>
<name>A0A3E0H5X3_9GAMM</name>
<dbReference type="GO" id="GO:0050660">
    <property type="term" value="F:flavin adenine dinucleotide binding"/>
    <property type="evidence" value="ECO:0007669"/>
    <property type="project" value="InterPro"/>
</dbReference>
<evidence type="ECO:0000259" key="7">
    <source>
        <dbReference type="Pfam" id="PF00890"/>
    </source>
</evidence>
<keyword evidence="2" id="KW-0285">Flavoprotein</keyword>
<dbReference type="AlphaFoldDB" id="A0A3E0H5X3"/>
<dbReference type="InterPro" id="IPR007867">
    <property type="entry name" value="GMC_OxRtase_C"/>
</dbReference>
<dbReference type="SUPFAM" id="SSF51905">
    <property type="entry name" value="FAD/NAD(P)-binding domain"/>
    <property type="match status" value="1"/>
</dbReference>
<feature type="binding site" evidence="5">
    <location>
        <position position="217"/>
    </location>
    <ligand>
        <name>FAD</name>
        <dbReference type="ChEBI" id="CHEBI:57692"/>
    </ligand>
</feature>
<dbReference type="Pfam" id="PF00732">
    <property type="entry name" value="GMC_oxred_N"/>
    <property type="match status" value="1"/>
</dbReference>
<evidence type="ECO:0000256" key="2">
    <source>
        <dbReference type="ARBA" id="ARBA00022630"/>
    </source>
</evidence>
<evidence type="ECO:0000256" key="3">
    <source>
        <dbReference type="ARBA" id="ARBA00022827"/>
    </source>
</evidence>
<feature type="binding site" evidence="5">
    <location>
        <begin position="100"/>
        <end position="103"/>
    </location>
    <ligand>
        <name>FAD</name>
        <dbReference type="ChEBI" id="CHEBI:57692"/>
    </ligand>
</feature>
<dbReference type="GO" id="GO:0016614">
    <property type="term" value="F:oxidoreductase activity, acting on CH-OH group of donors"/>
    <property type="evidence" value="ECO:0007669"/>
    <property type="project" value="InterPro"/>
</dbReference>